<keyword evidence="4 6" id="KW-0238">DNA-binding</keyword>
<evidence type="ECO:0000313" key="9">
    <source>
        <dbReference type="Proteomes" id="UP000325255"/>
    </source>
</evidence>
<keyword evidence="5" id="KW-0804">Transcription</keyword>
<evidence type="ECO:0000313" key="8">
    <source>
        <dbReference type="EMBL" id="KAA5611383.1"/>
    </source>
</evidence>
<name>A0A5M6ISU1_9PROT</name>
<keyword evidence="2" id="KW-0902">Two-component regulatory system</keyword>
<dbReference type="GO" id="GO:0000156">
    <property type="term" value="F:phosphorelay response regulator activity"/>
    <property type="evidence" value="ECO:0007669"/>
    <property type="project" value="TreeGrafter"/>
</dbReference>
<protein>
    <submittedName>
        <fullName evidence="8">Response regulator transcription factor</fullName>
    </submittedName>
</protein>
<organism evidence="8 9">
    <name type="scientific">Rhodovastum atsumiense</name>
    <dbReference type="NCBI Taxonomy" id="504468"/>
    <lineage>
        <taxon>Bacteria</taxon>
        <taxon>Pseudomonadati</taxon>
        <taxon>Pseudomonadota</taxon>
        <taxon>Alphaproteobacteria</taxon>
        <taxon>Acetobacterales</taxon>
        <taxon>Acetobacteraceae</taxon>
        <taxon>Rhodovastum</taxon>
    </lineage>
</organism>
<dbReference type="EMBL" id="VWPK01000021">
    <property type="protein sequence ID" value="KAA5611383.1"/>
    <property type="molecule type" value="Genomic_DNA"/>
</dbReference>
<keyword evidence="3" id="KW-0805">Transcription regulation</keyword>
<sequence>MASRLRAGPLPDQGLGGAMRILLAIEPGASIGALATREAATGIFCDSVPAEEVQAYLEAYAYDVVVLAGSCMAPLLRRLRRGNMMLPVLVLGEMDGKGRATLLDLGADDVVAPGCSAVELTARLRALLRRSAAQASSDLHAGAATLRLGRMELVVHGQALTLTPKEYAILEPLFLRKGMVLSKASIVDQVYGAVDGPAVRSLDVIVCKLRKKLAARGAPDLVGTVWGSGLVLHDLPAAPRDGASLAA</sequence>
<dbReference type="InterPro" id="IPR011006">
    <property type="entry name" value="CheY-like_superfamily"/>
</dbReference>
<evidence type="ECO:0000256" key="1">
    <source>
        <dbReference type="ARBA" id="ARBA00022553"/>
    </source>
</evidence>
<keyword evidence="9" id="KW-1185">Reference proteome</keyword>
<evidence type="ECO:0000259" key="7">
    <source>
        <dbReference type="PROSITE" id="PS51755"/>
    </source>
</evidence>
<dbReference type="GO" id="GO:0005829">
    <property type="term" value="C:cytosol"/>
    <property type="evidence" value="ECO:0007669"/>
    <property type="project" value="TreeGrafter"/>
</dbReference>
<evidence type="ECO:0000256" key="3">
    <source>
        <dbReference type="ARBA" id="ARBA00023015"/>
    </source>
</evidence>
<feature type="domain" description="OmpR/PhoB-type" evidence="7">
    <location>
        <begin position="136"/>
        <end position="234"/>
    </location>
</feature>
<dbReference type="Gene3D" id="1.10.10.10">
    <property type="entry name" value="Winged helix-like DNA-binding domain superfamily/Winged helix DNA-binding domain"/>
    <property type="match status" value="1"/>
</dbReference>
<evidence type="ECO:0000256" key="2">
    <source>
        <dbReference type="ARBA" id="ARBA00023012"/>
    </source>
</evidence>
<dbReference type="PANTHER" id="PTHR48111:SF1">
    <property type="entry name" value="TWO-COMPONENT RESPONSE REGULATOR ORR33"/>
    <property type="match status" value="1"/>
</dbReference>
<proteinExistence type="predicted"/>
<evidence type="ECO:0000256" key="6">
    <source>
        <dbReference type="PROSITE-ProRule" id="PRU01091"/>
    </source>
</evidence>
<evidence type="ECO:0000256" key="4">
    <source>
        <dbReference type="ARBA" id="ARBA00023125"/>
    </source>
</evidence>
<reference evidence="8 9" key="1">
    <citation type="submission" date="2019-09" db="EMBL/GenBank/DDBJ databases">
        <title>Genome sequence of Rhodovastum atsumiense, a diverse member of the Acetobacteraceae family of non-sulfur purple photosynthetic bacteria.</title>
        <authorList>
            <person name="Meyer T."/>
            <person name="Kyndt J."/>
        </authorList>
    </citation>
    <scope>NUCLEOTIDE SEQUENCE [LARGE SCALE GENOMIC DNA]</scope>
    <source>
        <strain evidence="8 9">DSM 21279</strain>
    </source>
</reference>
<dbReference type="SUPFAM" id="SSF52172">
    <property type="entry name" value="CheY-like"/>
    <property type="match status" value="1"/>
</dbReference>
<dbReference type="GO" id="GO:0006355">
    <property type="term" value="P:regulation of DNA-templated transcription"/>
    <property type="evidence" value="ECO:0007669"/>
    <property type="project" value="InterPro"/>
</dbReference>
<dbReference type="PANTHER" id="PTHR48111">
    <property type="entry name" value="REGULATOR OF RPOS"/>
    <property type="match status" value="1"/>
</dbReference>
<dbReference type="GO" id="GO:0000976">
    <property type="term" value="F:transcription cis-regulatory region binding"/>
    <property type="evidence" value="ECO:0007669"/>
    <property type="project" value="TreeGrafter"/>
</dbReference>
<comment type="caution">
    <text evidence="8">The sequence shown here is derived from an EMBL/GenBank/DDBJ whole genome shotgun (WGS) entry which is preliminary data.</text>
</comment>
<dbReference type="OrthoDB" id="9787103at2"/>
<dbReference type="GO" id="GO:0032993">
    <property type="term" value="C:protein-DNA complex"/>
    <property type="evidence" value="ECO:0007669"/>
    <property type="project" value="TreeGrafter"/>
</dbReference>
<dbReference type="PROSITE" id="PS51755">
    <property type="entry name" value="OMPR_PHOB"/>
    <property type="match status" value="1"/>
</dbReference>
<dbReference type="SUPFAM" id="SSF46894">
    <property type="entry name" value="C-terminal effector domain of the bipartite response regulators"/>
    <property type="match status" value="1"/>
</dbReference>
<keyword evidence="1" id="KW-0597">Phosphoprotein</keyword>
<accession>A0A5M6ISU1</accession>
<dbReference type="AlphaFoldDB" id="A0A5M6ISU1"/>
<dbReference type="Gene3D" id="3.40.50.2300">
    <property type="match status" value="1"/>
</dbReference>
<gene>
    <name evidence="8" type="ORF">F1189_14690</name>
</gene>
<dbReference type="Proteomes" id="UP000325255">
    <property type="component" value="Unassembled WGS sequence"/>
</dbReference>
<dbReference type="InterPro" id="IPR039420">
    <property type="entry name" value="WalR-like"/>
</dbReference>
<dbReference type="InterPro" id="IPR036388">
    <property type="entry name" value="WH-like_DNA-bd_sf"/>
</dbReference>
<dbReference type="SMART" id="SM00862">
    <property type="entry name" value="Trans_reg_C"/>
    <property type="match status" value="1"/>
</dbReference>
<dbReference type="CDD" id="cd00383">
    <property type="entry name" value="trans_reg_C"/>
    <property type="match status" value="1"/>
</dbReference>
<feature type="DNA-binding region" description="OmpR/PhoB-type" evidence="6">
    <location>
        <begin position="136"/>
        <end position="234"/>
    </location>
</feature>
<evidence type="ECO:0000256" key="5">
    <source>
        <dbReference type="ARBA" id="ARBA00023163"/>
    </source>
</evidence>
<dbReference type="InterPro" id="IPR016032">
    <property type="entry name" value="Sig_transdc_resp-reg_C-effctor"/>
</dbReference>
<dbReference type="Pfam" id="PF00486">
    <property type="entry name" value="Trans_reg_C"/>
    <property type="match status" value="1"/>
</dbReference>
<dbReference type="InterPro" id="IPR001867">
    <property type="entry name" value="OmpR/PhoB-type_DNA-bd"/>
</dbReference>